<gene>
    <name evidence="3" type="ORF">T440DRAFT_1513</name>
</gene>
<protein>
    <recommendedName>
        <fullName evidence="2">PH domain-containing protein</fullName>
    </recommendedName>
</protein>
<sequence length="551" mass="61174">MEPATEAAARQPSRSRTAHHHSSSPSSPPTYGYHNTYHTHAQLPIGSPPSYARALEPRVLQNLNQRTQDEVHAARRTALPPSYSCSVEMEGIVGVKQELTSPFQVSGNREWYDVYAVLRGTQLSLHRIKNPTLFSRSQKPTQGKLLRTYSLQHSEVGIASDFKKTAIIPKSPFAHLVPAAARPKLYETDPHLFEPVREHAIRLRLELEQFLLCTASEETMLDWIEALTAAIDISSPLEDRSEPRYRSLPRRNRRQRVLDGSSLGENLEQLSDLEAGRRIIEQQEQIIRTLYPHLAATAREPGTNNSAPAAENELEEFDPEDVRFPTRSVRDSLRPISSQDEAQQIEEERTSTPNTYDPKFAPRIQPSPSYNLRYRRRCAPVLLASSPRVSDVVFCQGQRVRINVKDTCLVEYTSHPPRYDAHNFPKSKSKRPSRVATSRATPVRPTATAEKTAPAEIAPMRPSSPIRGVSDDSISSISFGEDLAPARSGSHGPEEIEIEMGVSGPPSPTGLAHVKGDAARQLEIMGKRRASEEGGREEGLSAVVLGAGLVI</sequence>
<accession>A0A6A7BNT7</accession>
<dbReference type="PANTHER" id="PTHR37283:SF1">
    <property type="entry name" value="PH DOMAIN-CONTAINING PROTEIN YHR131C"/>
    <property type="match status" value="1"/>
</dbReference>
<dbReference type="SUPFAM" id="SSF50729">
    <property type="entry name" value="PH domain-like"/>
    <property type="match status" value="1"/>
</dbReference>
<name>A0A6A7BNT7_9PLEO</name>
<dbReference type="PROSITE" id="PS50003">
    <property type="entry name" value="PH_DOMAIN"/>
    <property type="match status" value="1"/>
</dbReference>
<evidence type="ECO:0000256" key="1">
    <source>
        <dbReference type="SAM" id="MobiDB-lite"/>
    </source>
</evidence>
<proteinExistence type="predicted"/>
<dbReference type="PANTHER" id="PTHR37283">
    <property type="entry name" value="PH DOMAIN-CONTAINING PROTEIN YHR131C"/>
    <property type="match status" value="1"/>
</dbReference>
<dbReference type="SMART" id="SM00233">
    <property type="entry name" value="PH"/>
    <property type="match status" value="1"/>
</dbReference>
<dbReference type="EMBL" id="MU006288">
    <property type="protein sequence ID" value="KAF2856517.1"/>
    <property type="molecule type" value="Genomic_DNA"/>
</dbReference>
<dbReference type="InterPro" id="IPR011993">
    <property type="entry name" value="PH-like_dom_sf"/>
</dbReference>
<dbReference type="InterPro" id="IPR001849">
    <property type="entry name" value="PH_domain"/>
</dbReference>
<feature type="domain" description="PH" evidence="2">
    <location>
        <begin position="86"/>
        <end position="232"/>
    </location>
</feature>
<feature type="region of interest" description="Disordered" evidence="1">
    <location>
        <begin position="328"/>
        <end position="364"/>
    </location>
</feature>
<feature type="region of interest" description="Disordered" evidence="1">
    <location>
        <begin position="420"/>
        <end position="452"/>
    </location>
</feature>
<dbReference type="Gene3D" id="2.30.29.30">
    <property type="entry name" value="Pleckstrin-homology domain (PH domain)/Phosphotyrosine-binding domain (PTB)"/>
    <property type="match status" value="1"/>
</dbReference>
<reference evidence="3" key="1">
    <citation type="submission" date="2020-01" db="EMBL/GenBank/DDBJ databases">
        <authorList>
            <consortium name="DOE Joint Genome Institute"/>
            <person name="Haridas S."/>
            <person name="Albert R."/>
            <person name="Binder M."/>
            <person name="Bloem J."/>
            <person name="Labutti K."/>
            <person name="Salamov A."/>
            <person name="Andreopoulos B."/>
            <person name="Baker S.E."/>
            <person name="Barry K."/>
            <person name="Bills G."/>
            <person name="Bluhm B.H."/>
            <person name="Cannon C."/>
            <person name="Castanera R."/>
            <person name="Culley D.E."/>
            <person name="Daum C."/>
            <person name="Ezra D."/>
            <person name="Gonzalez J.B."/>
            <person name="Henrissat B."/>
            <person name="Kuo A."/>
            <person name="Liang C."/>
            <person name="Lipzen A."/>
            <person name="Lutzoni F."/>
            <person name="Magnuson J."/>
            <person name="Mondo S."/>
            <person name="Nolan M."/>
            <person name="Ohm R."/>
            <person name="Pangilinan J."/>
            <person name="Park H.-J."/>
            <person name="Ramirez L."/>
            <person name="Alfaro M."/>
            <person name="Sun H."/>
            <person name="Tritt A."/>
            <person name="Yoshinaga Y."/>
            <person name="Zwiers L.-H."/>
            <person name="Turgeon B.G."/>
            <person name="Goodwin S.B."/>
            <person name="Spatafora J.W."/>
            <person name="Crous P.W."/>
            <person name="Grigoriev I.V."/>
        </authorList>
    </citation>
    <scope>NUCLEOTIDE SEQUENCE</scope>
    <source>
        <strain evidence="3">IPT5</strain>
    </source>
</reference>
<dbReference type="AlphaFoldDB" id="A0A6A7BNT7"/>
<keyword evidence="4" id="KW-1185">Reference proteome</keyword>
<evidence type="ECO:0000313" key="4">
    <source>
        <dbReference type="Proteomes" id="UP000799423"/>
    </source>
</evidence>
<evidence type="ECO:0000313" key="3">
    <source>
        <dbReference type="EMBL" id="KAF2856517.1"/>
    </source>
</evidence>
<dbReference type="Pfam" id="PF00169">
    <property type="entry name" value="PH"/>
    <property type="match status" value="1"/>
</dbReference>
<feature type="region of interest" description="Disordered" evidence="1">
    <location>
        <begin position="1"/>
        <end position="50"/>
    </location>
</feature>
<evidence type="ECO:0000259" key="2">
    <source>
        <dbReference type="PROSITE" id="PS50003"/>
    </source>
</evidence>
<dbReference type="Proteomes" id="UP000799423">
    <property type="component" value="Unassembled WGS sequence"/>
</dbReference>
<organism evidence="3 4">
    <name type="scientific">Plenodomus tracheiphilus IPT5</name>
    <dbReference type="NCBI Taxonomy" id="1408161"/>
    <lineage>
        <taxon>Eukaryota</taxon>
        <taxon>Fungi</taxon>
        <taxon>Dikarya</taxon>
        <taxon>Ascomycota</taxon>
        <taxon>Pezizomycotina</taxon>
        <taxon>Dothideomycetes</taxon>
        <taxon>Pleosporomycetidae</taxon>
        <taxon>Pleosporales</taxon>
        <taxon>Pleosporineae</taxon>
        <taxon>Leptosphaeriaceae</taxon>
        <taxon>Plenodomus</taxon>
    </lineage>
</organism>
<dbReference type="OrthoDB" id="5865767at2759"/>